<dbReference type="EMBL" id="CP144100">
    <property type="protein sequence ID" value="WWC87794.1"/>
    <property type="molecule type" value="Genomic_DNA"/>
</dbReference>
<keyword evidence="2" id="KW-0378">Hydrolase</keyword>
<sequence length="320" mass="36137">MPLVDYDSSSSEDELQVSRNGGSRRRTTLKSVDVAQAIQRPAKRQKTLPSLPDTFESGPKDDSSLHQGRKRTRRYVDGEYNAHVYLSLDLPTSMRRVSEDILSELQDEIPGHKIHSLLSNLHISLTHPLPLRRHQIESFRNQLSNCLRSQSSNFKLSFASDLKVYYNRSQNNDAEEGSGGRAFLALRVGAGAKELNEILDKIIHPLLGVIHLPTYHENPEFHTSFGWTLLDPSTVSTSIGQKESKVELPLNKEIQEEDTLESPVKGSKLARPFSDDLLERINNKFAKDIIKKQPKGGWEIDTVNFKVAKEIHILKLGNQL</sequence>
<keyword evidence="9" id="KW-1185">Reference proteome</keyword>
<dbReference type="GO" id="GO:0016829">
    <property type="term" value="F:lyase activity"/>
    <property type="evidence" value="ECO:0007669"/>
    <property type="project" value="UniProtKB-KW"/>
</dbReference>
<organism evidence="8 9">
    <name type="scientific">Kwoniella dendrophila CBS 6074</name>
    <dbReference type="NCBI Taxonomy" id="1295534"/>
    <lineage>
        <taxon>Eukaryota</taxon>
        <taxon>Fungi</taxon>
        <taxon>Dikarya</taxon>
        <taxon>Basidiomycota</taxon>
        <taxon>Agaricomycotina</taxon>
        <taxon>Tremellomycetes</taxon>
        <taxon>Tremellales</taxon>
        <taxon>Cryptococcaceae</taxon>
        <taxon>Kwoniella</taxon>
    </lineage>
</organism>
<dbReference type="GO" id="GO:0005634">
    <property type="term" value="C:nucleus"/>
    <property type="evidence" value="ECO:0007669"/>
    <property type="project" value="TreeGrafter"/>
</dbReference>
<dbReference type="PANTHER" id="PTHR13522">
    <property type="entry name" value="U6 SNRNA PHOSPHODIESTERASE 1"/>
    <property type="match status" value="1"/>
</dbReference>
<dbReference type="RefSeq" id="XP_066074557.1">
    <property type="nucleotide sequence ID" value="XM_066218460.1"/>
</dbReference>
<keyword evidence="1" id="KW-0540">Nuclease</keyword>
<dbReference type="InterPro" id="IPR027521">
    <property type="entry name" value="Usb1"/>
</dbReference>
<keyword evidence="4" id="KW-0539">Nucleus</keyword>
<evidence type="ECO:0000313" key="9">
    <source>
        <dbReference type="Proteomes" id="UP001355207"/>
    </source>
</evidence>
<evidence type="ECO:0000256" key="2">
    <source>
        <dbReference type="ARBA" id="ARBA00022801"/>
    </source>
</evidence>
<evidence type="ECO:0000256" key="6">
    <source>
        <dbReference type="ARBA" id="ARBA00030030"/>
    </source>
</evidence>
<dbReference type="AlphaFoldDB" id="A0AAX4JR01"/>
<dbReference type="GO" id="GO:0034477">
    <property type="term" value="P:U6 snRNA 3'-end processing"/>
    <property type="evidence" value="ECO:0007669"/>
    <property type="project" value="InterPro"/>
</dbReference>
<evidence type="ECO:0000256" key="5">
    <source>
        <dbReference type="ARBA" id="ARBA00029543"/>
    </source>
</evidence>
<feature type="region of interest" description="Disordered" evidence="7">
    <location>
        <begin position="1"/>
        <end position="73"/>
    </location>
</feature>
<gene>
    <name evidence="8" type="ORF">L201_002686</name>
</gene>
<evidence type="ECO:0000256" key="3">
    <source>
        <dbReference type="ARBA" id="ARBA00023239"/>
    </source>
</evidence>
<accession>A0AAX4JR01</accession>
<name>A0AAX4JR01_9TREE</name>
<dbReference type="GeneID" id="91093358"/>
<dbReference type="Gene3D" id="3.90.1140.10">
    <property type="entry name" value="Cyclic phosphodiesterase"/>
    <property type="match status" value="1"/>
</dbReference>
<dbReference type="Proteomes" id="UP001355207">
    <property type="component" value="Chromosome 3"/>
</dbReference>
<evidence type="ECO:0000256" key="7">
    <source>
        <dbReference type="SAM" id="MobiDB-lite"/>
    </source>
</evidence>
<evidence type="ECO:0000313" key="8">
    <source>
        <dbReference type="EMBL" id="WWC87794.1"/>
    </source>
</evidence>
<reference evidence="8 9" key="1">
    <citation type="submission" date="2024-01" db="EMBL/GenBank/DDBJ databases">
        <title>Comparative genomics of Cryptococcus and Kwoniella reveals pathogenesis evolution and contrasting modes of karyotype evolution via chromosome fusion or intercentromeric recombination.</title>
        <authorList>
            <person name="Coelho M.A."/>
            <person name="David-Palma M."/>
            <person name="Shea T."/>
            <person name="Bowers K."/>
            <person name="McGinley-Smith S."/>
            <person name="Mohammad A.W."/>
            <person name="Gnirke A."/>
            <person name="Yurkov A.M."/>
            <person name="Nowrousian M."/>
            <person name="Sun S."/>
            <person name="Cuomo C.A."/>
            <person name="Heitman J."/>
        </authorList>
    </citation>
    <scope>NUCLEOTIDE SEQUENCE [LARGE SCALE GENOMIC DNA]</scope>
    <source>
        <strain evidence="8 9">CBS 6074</strain>
    </source>
</reference>
<keyword evidence="3" id="KW-0456">Lyase</keyword>
<evidence type="ECO:0000256" key="1">
    <source>
        <dbReference type="ARBA" id="ARBA00022722"/>
    </source>
</evidence>
<protein>
    <recommendedName>
        <fullName evidence="5">U6 snRNA phosphodiesterase 1</fullName>
    </recommendedName>
    <alternativeName>
        <fullName evidence="6">3'-5' RNA exonuclease USB1</fullName>
    </alternativeName>
</protein>
<dbReference type="PANTHER" id="PTHR13522:SF3">
    <property type="entry name" value="U6 SNRNA PHOSPHODIESTERASE 1"/>
    <property type="match status" value="1"/>
</dbReference>
<dbReference type="GO" id="GO:0000175">
    <property type="term" value="F:3'-5'-RNA exonuclease activity"/>
    <property type="evidence" value="ECO:0007669"/>
    <property type="project" value="TreeGrafter"/>
</dbReference>
<proteinExistence type="predicted"/>
<evidence type="ECO:0000256" key="4">
    <source>
        <dbReference type="ARBA" id="ARBA00023242"/>
    </source>
</evidence>
<dbReference type="Pfam" id="PF09749">
    <property type="entry name" value="HVSL"/>
    <property type="match status" value="1"/>
</dbReference>